<evidence type="ECO:0000259" key="1">
    <source>
        <dbReference type="Pfam" id="PF07532"/>
    </source>
</evidence>
<feature type="domain" description="Bacterial Ig-like" evidence="1">
    <location>
        <begin position="9"/>
        <end position="68"/>
    </location>
</feature>
<dbReference type="Pfam" id="PF22888">
    <property type="entry name" value="FIMAH"/>
    <property type="match status" value="1"/>
</dbReference>
<name>A0ABT0XKZ7_9BACI</name>
<evidence type="ECO:0000313" key="4">
    <source>
        <dbReference type="Proteomes" id="UP001203665"/>
    </source>
</evidence>
<comment type="caution">
    <text evidence="3">The sequence shown here is derived from an EMBL/GenBank/DDBJ whole genome shotgun (WGS) entry which is preliminary data.</text>
</comment>
<dbReference type="RefSeq" id="WP_251609151.1">
    <property type="nucleotide sequence ID" value="NZ_JAMQJY010000001.1"/>
</dbReference>
<sequence length="315" mass="35751">MTELKVDRIHDVHLQISLGQTAKLPETVTVSFNDRSTQEVPVSWDEEAFQQALESGLGSYVINGTVEDGQQVKAHLEITQENVVKNPSFEDSERAMWEITYGEGLRPHTSFQHNPNDARTGSYALHFHSEEEVDFKIEQRITGLEPGYYDLSMFIQGGDASESDMYLYAHTSEEEYRQDTAVRGWNNWDQPEINEILVLDGDITIGANVTANANAWGTIDDFSLVRVGDIDQHDLNEQLSETLEGYIASGDITGPLVSQLQNSLKQARHHYDAGRTGQYEHFLNKFLTQMNNHNKHITAHAKEELEKKTRLMLEQ</sequence>
<dbReference type="Gene3D" id="2.60.120.260">
    <property type="entry name" value="Galactose-binding domain-like"/>
    <property type="match status" value="1"/>
</dbReference>
<reference evidence="3" key="1">
    <citation type="submission" date="2022-06" db="EMBL/GenBank/DDBJ databases">
        <title>Alkalicoccobacillus porphyridii sp. nov., isolated from a marine red alga, Porphyridium purpureum and reclassification of Shouchella plakortidis and Shouchella gibsonii as Alkalicoccobacillus plakortidis comb. nov. and Alkalicoccobacillus gibsonii comb. nov.</title>
        <authorList>
            <person name="Kim K.H."/>
            <person name="Lee J.K."/>
            <person name="Han D.M."/>
            <person name="Baek J.H."/>
            <person name="Jeon C.O."/>
        </authorList>
    </citation>
    <scope>NUCLEOTIDE SEQUENCE</scope>
    <source>
        <strain evidence="3">DSM 19153</strain>
    </source>
</reference>
<gene>
    <name evidence="3" type="ORF">NDM98_13535</name>
</gene>
<proteinExistence type="predicted"/>
<dbReference type="InterPro" id="IPR011081">
    <property type="entry name" value="Big_4"/>
</dbReference>
<dbReference type="Pfam" id="PF07532">
    <property type="entry name" value="Big_4"/>
    <property type="match status" value="1"/>
</dbReference>
<dbReference type="InterPro" id="IPR054470">
    <property type="entry name" value="FIMAH_dom"/>
</dbReference>
<dbReference type="Proteomes" id="UP001203665">
    <property type="component" value="Unassembled WGS sequence"/>
</dbReference>
<evidence type="ECO:0000313" key="3">
    <source>
        <dbReference type="EMBL" id="MCM2676410.1"/>
    </source>
</evidence>
<feature type="domain" description="FIMAH" evidence="2">
    <location>
        <begin position="238"/>
        <end position="313"/>
    </location>
</feature>
<keyword evidence="4" id="KW-1185">Reference proteome</keyword>
<organism evidence="3 4">
    <name type="scientific">Alkalicoccobacillus plakortidis</name>
    <dbReference type="NCBI Taxonomy" id="444060"/>
    <lineage>
        <taxon>Bacteria</taxon>
        <taxon>Bacillati</taxon>
        <taxon>Bacillota</taxon>
        <taxon>Bacilli</taxon>
        <taxon>Bacillales</taxon>
        <taxon>Bacillaceae</taxon>
        <taxon>Alkalicoccobacillus</taxon>
    </lineage>
</organism>
<accession>A0ABT0XKZ7</accession>
<dbReference type="EMBL" id="JAMQJY010000001">
    <property type="protein sequence ID" value="MCM2676410.1"/>
    <property type="molecule type" value="Genomic_DNA"/>
</dbReference>
<protein>
    <submittedName>
        <fullName evidence="3">Ig-like domain-containing protein</fullName>
    </submittedName>
</protein>
<evidence type="ECO:0000259" key="2">
    <source>
        <dbReference type="Pfam" id="PF22888"/>
    </source>
</evidence>